<dbReference type="EMBL" id="JX997169">
    <property type="protein sequence ID" value="AGE53810.1"/>
    <property type="molecule type" value="Genomic_DNA"/>
</dbReference>
<gene>
    <name evidence="2" type="primary">IL-3A_195R</name>
    <name evidence="2" type="ORF">PBCVIL3A_195R</name>
</gene>
<evidence type="ECO:0000259" key="1">
    <source>
        <dbReference type="Pfam" id="PF05670"/>
    </source>
</evidence>
<accession>M1I5P2</accession>
<dbReference type="Pfam" id="PF05670">
    <property type="entry name" value="NFACT-R_1"/>
    <property type="match status" value="1"/>
</dbReference>
<organismHost>
    <name type="scientific">Chlorella</name>
    <dbReference type="NCBI Taxonomy" id="3071"/>
</organismHost>
<feature type="domain" description="NFACT RNA-binding" evidence="1">
    <location>
        <begin position="7"/>
        <end position="95"/>
    </location>
</feature>
<organism evidence="2 3">
    <name type="scientific">Paramecium bursaria Chlorella virus IL3A</name>
    <name type="common">PBCV-IL3A</name>
    <dbReference type="NCBI Taxonomy" id="46019"/>
    <lineage>
        <taxon>Viruses</taxon>
        <taxon>Varidnaviria</taxon>
        <taxon>Bamfordvirae</taxon>
        <taxon>Nucleocytoviricota</taxon>
        <taxon>Megaviricetes</taxon>
        <taxon>Algavirales</taxon>
        <taxon>Phycodnaviridae</taxon>
        <taxon>Chlorovirus</taxon>
        <taxon>Chlorovirus illinoense</taxon>
    </lineage>
</organism>
<evidence type="ECO:0000313" key="3">
    <source>
        <dbReference type="Proteomes" id="UP000247091"/>
    </source>
</evidence>
<sequence>MKTINFNGYTILAGQNARENDTLTLQSSGNDMWFHVENIPGSHVILKDAVEVTKDVIIYTAFIAASMSKGKGNVNVIYTNIYNVEKRKFSKPGEVFVETYQRVSINLK</sequence>
<dbReference type="InterPro" id="IPR008532">
    <property type="entry name" value="NFACT_RNA-bd"/>
</dbReference>
<reference evidence="2 3" key="1">
    <citation type="submission" date="2012-10" db="EMBL/GenBank/DDBJ databases">
        <title>Towards defining the chloroviruses: a genomic journey through a genus of large DNA viruses.</title>
        <authorList>
            <person name="Jeanniard A."/>
            <person name="Dunigan D.D."/>
            <person name="Gurnon J.R."/>
            <person name="Agarkova I."/>
            <person name="Kang M."/>
            <person name="Vitek J."/>
            <person name="Duncan G."/>
            <person name="McClung O.W."/>
            <person name="Larsen M."/>
            <person name="Claverie J.-M."/>
            <person name="Van Etten J.L."/>
            <person name="Blanc G."/>
        </authorList>
    </citation>
    <scope>NUCLEOTIDE SEQUENCE [LARGE SCALE GENOMIC DNA]</scope>
</reference>
<proteinExistence type="predicted"/>
<dbReference type="Proteomes" id="UP000247091">
    <property type="component" value="Segment"/>
</dbReference>
<name>M1I5P2_PBCVI</name>
<evidence type="ECO:0000313" key="2">
    <source>
        <dbReference type="EMBL" id="AGE53810.1"/>
    </source>
</evidence>
<protein>
    <recommendedName>
        <fullName evidence="1">NFACT RNA-binding domain-containing protein</fullName>
    </recommendedName>
</protein>